<feature type="compositionally biased region" description="Basic and acidic residues" evidence="1">
    <location>
        <begin position="96"/>
        <end position="111"/>
    </location>
</feature>
<name>A0AA47M2Z9_MERPO</name>
<dbReference type="EMBL" id="JAOPHQ010006173">
    <property type="protein sequence ID" value="KAK0132702.1"/>
    <property type="molecule type" value="Genomic_DNA"/>
</dbReference>
<sequence>MGRNEALRLLVGALLSVSAGTLLLYGLLRLILPSLIPVPTTPQRWDFLDDANATSNNATSINATSINATYANDTQGTVHNPPLAYNPPPRRRRTILPHDDPHAPRRNDSDPCLRQFDGVQLTHINGTKRMYSIPLHTLFTAAIWKRPGSRWEHDNKYVCDGPIEGKPEWQKGTSRGFGLTGCRNAGHILWDTRDKRAGTGIEGSAKRATRAYTNPRARSDDTRLLQEGGGLTRPALTTIPVYLNATDDSRGTYCMLRLFRKHTPRIVLSSGNYFLPA</sequence>
<comment type="caution">
    <text evidence="3">The sequence shown here is derived from an EMBL/GenBank/DDBJ whole genome shotgun (WGS) entry which is preliminary data.</text>
</comment>
<dbReference type="AlphaFoldDB" id="A0AA47M2Z9"/>
<keyword evidence="2" id="KW-0812">Transmembrane</keyword>
<reference evidence="3" key="1">
    <citation type="journal article" date="2023" name="Front. Mar. Sci.">
        <title>A new Merluccius polli reference genome to investigate the effects of global change in West African waters.</title>
        <authorList>
            <person name="Mateo J.L."/>
            <person name="Blanco-Fernandez C."/>
            <person name="Garcia-Vazquez E."/>
            <person name="Machado-Schiaffino G."/>
        </authorList>
    </citation>
    <scope>NUCLEOTIDE SEQUENCE</scope>
    <source>
        <strain evidence="3">C29</strain>
        <tissue evidence="3">Fin</tissue>
    </source>
</reference>
<accession>A0AA47M2Z9</accession>
<feature type="transmembrane region" description="Helical" evidence="2">
    <location>
        <begin position="7"/>
        <end position="28"/>
    </location>
</feature>
<evidence type="ECO:0000313" key="4">
    <source>
        <dbReference type="Proteomes" id="UP001174136"/>
    </source>
</evidence>
<keyword evidence="2" id="KW-0472">Membrane</keyword>
<gene>
    <name evidence="3" type="ORF">N1851_032420</name>
</gene>
<evidence type="ECO:0000313" key="3">
    <source>
        <dbReference type="EMBL" id="KAK0132702.1"/>
    </source>
</evidence>
<protein>
    <submittedName>
        <fullName evidence="3">Uncharacterized protein</fullName>
    </submittedName>
</protein>
<proteinExistence type="predicted"/>
<keyword evidence="2" id="KW-1133">Transmembrane helix</keyword>
<keyword evidence="4" id="KW-1185">Reference proteome</keyword>
<organism evidence="3 4">
    <name type="scientific">Merluccius polli</name>
    <name type="common">Benguela hake</name>
    <name type="synonym">Merluccius cadenati</name>
    <dbReference type="NCBI Taxonomy" id="89951"/>
    <lineage>
        <taxon>Eukaryota</taxon>
        <taxon>Metazoa</taxon>
        <taxon>Chordata</taxon>
        <taxon>Craniata</taxon>
        <taxon>Vertebrata</taxon>
        <taxon>Euteleostomi</taxon>
        <taxon>Actinopterygii</taxon>
        <taxon>Neopterygii</taxon>
        <taxon>Teleostei</taxon>
        <taxon>Neoteleostei</taxon>
        <taxon>Acanthomorphata</taxon>
        <taxon>Zeiogadaria</taxon>
        <taxon>Gadariae</taxon>
        <taxon>Gadiformes</taxon>
        <taxon>Gadoidei</taxon>
        <taxon>Merlucciidae</taxon>
        <taxon>Merluccius</taxon>
    </lineage>
</organism>
<evidence type="ECO:0000256" key="1">
    <source>
        <dbReference type="SAM" id="MobiDB-lite"/>
    </source>
</evidence>
<feature type="region of interest" description="Disordered" evidence="1">
    <location>
        <begin position="72"/>
        <end position="112"/>
    </location>
</feature>
<dbReference type="Proteomes" id="UP001174136">
    <property type="component" value="Unassembled WGS sequence"/>
</dbReference>
<evidence type="ECO:0000256" key="2">
    <source>
        <dbReference type="SAM" id="Phobius"/>
    </source>
</evidence>